<reference evidence="1" key="1">
    <citation type="submission" date="2021-02" db="EMBL/GenBank/DDBJ databases">
        <title>Genome sequence of Rhodospirillales sp. strain TMPK1 isolated from soil.</title>
        <authorList>
            <person name="Nakai R."/>
            <person name="Kusada H."/>
            <person name="Tamaki H."/>
        </authorList>
    </citation>
    <scope>NUCLEOTIDE SEQUENCE</scope>
    <source>
        <strain evidence="1">TMPK1</strain>
    </source>
</reference>
<gene>
    <name evidence="1" type="ORF">TMPK1_32120</name>
</gene>
<dbReference type="Proteomes" id="UP000681075">
    <property type="component" value="Unassembled WGS sequence"/>
</dbReference>
<evidence type="ECO:0000313" key="1">
    <source>
        <dbReference type="EMBL" id="GIL40975.1"/>
    </source>
</evidence>
<sequence length="139" mass="15773">MAGSFRAEAKIQQIAEAYALDVVDFARAQFDVELDFSDASVQQIEKILGQMYEDARRVRPPQKAIDDYGKAFGFYVGEIFRRNHGAAWGITTMNGEEYTGMQGKGGNLFWPGGKTQKRLTNGPEDNVWHYFQIMIQPQQ</sequence>
<proteinExistence type="predicted"/>
<dbReference type="AlphaFoldDB" id="A0A8S8XIH0"/>
<protein>
    <submittedName>
        <fullName evidence="1">Uncharacterized protein</fullName>
    </submittedName>
</protein>
<name>A0A8S8XIH0_9PROT</name>
<keyword evidence="2" id="KW-1185">Reference proteome</keyword>
<organism evidence="1 2">
    <name type="scientific">Roseiterribacter gracilis</name>
    <dbReference type="NCBI Taxonomy" id="2812848"/>
    <lineage>
        <taxon>Bacteria</taxon>
        <taxon>Pseudomonadati</taxon>
        <taxon>Pseudomonadota</taxon>
        <taxon>Alphaproteobacteria</taxon>
        <taxon>Rhodospirillales</taxon>
        <taxon>Roseiterribacteraceae</taxon>
        <taxon>Roseiterribacter</taxon>
    </lineage>
</organism>
<accession>A0A8S8XIH0</accession>
<evidence type="ECO:0000313" key="2">
    <source>
        <dbReference type="Proteomes" id="UP000681075"/>
    </source>
</evidence>
<comment type="caution">
    <text evidence="1">The sequence shown here is derived from an EMBL/GenBank/DDBJ whole genome shotgun (WGS) entry which is preliminary data.</text>
</comment>
<dbReference type="EMBL" id="BOPV01000001">
    <property type="protein sequence ID" value="GIL40975.1"/>
    <property type="molecule type" value="Genomic_DNA"/>
</dbReference>
<dbReference type="RefSeq" id="WP_420244259.1">
    <property type="nucleotide sequence ID" value="NZ_BOPV01000001.1"/>
</dbReference>